<feature type="transmembrane region" description="Helical" evidence="7">
    <location>
        <begin position="236"/>
        <end position="256"/>
    </location>
</feature>
<evidence type="ECO:0000256" key="6">
    <source>
        <dbReference type="ARBA" id="ARBA00023136"/>
    </source>
</evidence>
<keyword evidence="4 9" id="KW-0067">ATP-binding</keyword>
<keyword evidence="3" id="KW-0547">Nucleotide-binding</keyword>
<evidence type="ECO:0000256" key="5">
    <source>
        <dbReference type="ARBA" id="ARBA00022989"/>
    </source>
</evidence>
<feature type="domain" description="ABC transporter" evidence="8">
    <location>
        <begin position="432"/>
        <end position="661"/>
    </location>
</feature>
<evidence type="ECO:0000313" key="9">
    <source>
        <dbReference type="EMBL" id="MBQ0269839.1"/>
    </source>
</evidence>
<keyword evidence="2 7" id="KW-0812">Transmembrane</keyword>
<accession>A0A8I2IQD0</accession>
<feature type="transmembrane region" description="Helical" evidence="7">
    <location>
        <begin position="131"/>
        <end position="150"/>
    </location>
</feature>
<organism evidence="9 10">
    <name type="scientific">Providencia huaxiensis</name>
    <dbReference type="NCBI Taxonomy" id="2027290"/>
    <lineage>
        <taxon>Bacteria</taxon>
        <taxon>Pseudomonadati</taxon>
        <taxon>Pseudomonadota</taxon>
        <taxon>Gammaproteobacteria</taxon>
        <taxon>Enterobacterales</taxon>
        <taxon>Morganellaceae</taxon>
        <taxon>Providencia</taxon>
    </lineage>
</organism>
<feature type="transmembrane region" description="Helical" evidence="7">
    <location>
        <begin position="262"/>
        <end position="279"/>
    </location>
</feature>
<dbReference type="GO" id="GO:0005524">
    <property type="term" value="F:ATP binding"/>
    <property type="evidence" value="ECO:0007669"/>
    <property type="project" value="UniProtKB-KW"/>
</dbReference>
<gene>
    <name evidence="9" type="ORF">J7T18_16180</name>
</gene>
<dbReference type="InterPro" id="IPR036640">
    <property type="entry name" value="ABC1_TM_sf"/>
</dbReference>
<dbReference type="Gene3D" id="3.40.50.300">
    <property type="entry name" value="P-loop containing nucleotide triphosphate hydrolases"/>
    <property type="match status" value="1"/>
</dbReference>
<dbReference type="EMBL" id="JAGKLY010000008">
    <property type="protein sequence ID" value="MBQ0269839.1"/>
    <property type="molecule type" value="Genomic_DNA"/>
</dbReference>
<dbReference type="InterPro" id="IPR003593">
    <property type="entry name" value="AAA+_ATPase"/>
</dbReference>
<evidence type="ECO:0000259" key="8">
    <source>
        <dbReference type="PROSITE" id="PS50893"/>
    </source>
</evidence>
<dbReference type="Proteomes" id="UP000674270">
    <property type="component" value="Unassembled WGS sequence"/>
</dbReference>
<dbReference type="RefSeq" id="WP_210848784.1">
    <property type="nucleotide sequence ID" value="NZ_CP178221.1"/>
</dbReference>
<dbReference type="AlphaFoldDB" id="A0A8I2IQD0"/>
<evidence type="ECO:0000313" key="10">
    <source>
        <dbReference type="Proteomes" id="UP000674270"/>
    </source>
</evidence>
<sequence length="661" mass="74805">MKESSFHDVINQYFKILGESFISPALSYDNKYILNNINEFINNDFFTYQYVSISDFSEKNLPALFIMEIENGKYIIIKNHKGQLTNLTTDTTITHQLIESKNLFSFSASENTLNEESIYTSLIKLTPKSSLFSLPLIVFALLLPLYSNLFNSRLVYSESISSILYISFIFIVVIGLEFFIKHIIHEQNIKKTKLNISIFNRYFVNLLKQSSCKSASIKVRTAEASILQVWEIKPQIIYDIGLAILFSFCIFGMLGFYSLLLLSYYAGLIFLCLHVRFLSYKNMLRANTLNYEKSAMYYSLEQKKHELYFARDNHFKQYISTKTNEDEKIKLKLNEANHHWMEIIKVNTFLSMIIMYVASYLAIGEGSLSLASVIAVMIINGRLSGAITSAINRLFMVKTHLFHIKSSIDQLKNNPLIHFKVDGIATDSIKHFSAKNLSVNINGKTIINQLNIEAKPGDVIGITGISGVGKTSLMKALCGTSEYSSGDITINSIGIDEISQSFLTEKIAYHNGISTFIHGSIRDNFNFYGVFDNNTIVRLTKLCCPTLLISKETLDDTLVTDIAASTGEKQKLQLVLALIKQPEMIFLDESTSFMATSDALSFLQLIKQEFELDKSIIFFSTHDLGLTSFFTKHIALSPGHVKHINAPQPHNEIIIPKISLS</sequence>
<evidence type="ECO:0000256" key="4">
    <source>
        <dbReference type="ARBA" id="ARBA00022840"/>
    </source>
</evidence>
<dbReference type="GO" id="GO:0016887">
    <property type="term" value="F:ATP hydrolysis activity"/>
    <property type="evidence" value="ECO:0007669"/>
    <property type="project" value="InterPro"/>
</dbReference>
<proteinExistence type="predicted"/>
<keyword evidence="6 7" id="KW-0472">Membrane</keyword>
<feature type="transmembrane region" description="Helical" evidence="7">
    <location>
        <begin position="162"/>
        <end position="180"/>
    </location>
</feature>
<comment type="caution">
    <text evidence="9">The sequence shown here is derived from an EMBL/GenBank/DDBJ whole genome shotgun (WGS) entry which is preliminary data.</text>
</comment>
<reference evidence="9" key="1">
    <citation type="submission" date="2021-03" db="EMBL/GenBank/DDBJ databases">
        <authorList>
            <person name="Stanton E."/>
        </authorList>
    </citation>
    <scope>NUCLEOTIDE SEQUENCE</scope>
    <source>
        <strain evidence="9">2020EL-00113</strain>
    </source>
</reference>
<dbReference type="PANTHER" id="PTHR43158:SF2">
    <property type="entry name" value="SKFA PEPTIDE EXPORT ATP-BINDING PROTEIN SKFE"/>
    <property type="match status" value="1"/>
</dbReference>
<evidence type="ECO:0000256" key="3">
    <source>
        <dbReference type="ARBA" id="ARBA00022741"/>
    </source>
</evidence>
<evidence type="ECO:0000256" key="2">
    <source>
        <dbReference type="ARBA" id="ARBA00022692"/>
    </source>
</evidence>
<name>A0A8I2IQD0_9GAMM</name>
<evidence type="ECO:0000256" key="7">
    <source>
        <dbReference type="SAM" id="Phobius"/>
    </source>
</evidence>
<dbReference type="PROSITE" id="PS50893">
    <property type="entry name" value="ABC_TRANSPORTER_2"/>
    <property type="match status" value="1"/>
</dbReference>
<comment type="subcellular location">
    <subcellularLocation>
        <location evidence="1">Cell membrane</location>
        <topology evidence="1">Multi-pass membrane protein</topology>
    </subcellularLocation>
</comment>
<protein>
    <submittedName>
        <fullName evidence="9">ATP-binding cassette domain-containing protein</fullName>
    </submittedName>
</protein>
<dbReference type="Pfam" id="PF00005">
    <property type="entry name" value="ABC_tran"/>
    <property type="match status" value="1"/>
</dbReference>
<keyword evidence="5 7" id="KW-1133">Transmembrane helix</keyword>
<dbReference type="SMART" id="SM00382">
    <property type="entry name" value="AAA"/>
    <property type="match status" value="1"/>
</dbReference>
<dbReference type="SUPFAM" id="SSF90123">
    <property type="entry name" value="ABC transporter transmembrane region"/>
    <property type="match status" value="1"/>
</dbReference>
<dbReference type="PANTHER" id="PTHR43158">
    <property type="entry name" value="SKFA PEPTIDE EXPORT ATP-BINDING PROTEIN SKFE"/>
    <property type="match status" value="1"/>
</dbReference>
<dbReference type="InterPro" id="IPR003439">
    <property type="entry name" value="ABC_transporter-like_ATP-bd"/>
</dbReference>
<evidence type="ECO:0000256" key="1">
    <source>
        <dbReference type="ARBA" id="ARBA00004651"/>
    </source>
</evidence>
<dbReference type="InterPro" id="IPR027417">
    <property type="entry name" value="P-loop_NTPase"/>
</dbReference>
<dbReference type="SUPFAM" id="SSF52540">
    <property type="entry name" value="P-loop containing nucleoside triphosphate hydrolases"/>
    <property type="match status" value="1"/>
</dbReference>
<dbReference type="GO" id="GO:0005886">
    <property type="term" value="C:plasma membrane"/>
    <property type="evidence" value="ECO:0007669"/>
    <property type="project" value="UniProtKB-SubCell"/>
</dbReference>